<comment type="similarity">
    <text evidence="5">Belongs to the DAPG/phloretin hydrolase family.</text>
</comment>
<dbReference type="Proteomes" id="UP001211544">
    <property type="component" value="Plasmid pGABEKP28_1"/>
</dbReference>
<accession>A0AAJ5QNC7</accession>
<name>A0AAJ5QNC7_9GAMM</name>
<evidence type="ECO:0000256" key="2">
    <source>
        <dbReference type="ARBA" id="ARBA00022723"/>
    </source>
</evidence>
<gene>
    <name evidence="7" type="ORF">N5580_18580</name>
</gene>
<dbReference type="RefSeq" id="WP_120458426.1">
    <property type="nucleotide sequence ID" value="NZ_CP104759.1"/>
</dbReference>
<dbReference type="GeneID" id="78236196"/>
<keyword evidence="4" id="KW-0862">Zinc</keyword>
<keyword evidence="7" id="KW-0614">Plasmid</keyword>
<dbReference type="Pfam" id="PF18089">
    <property type="entry name" value="DAPG_hydrolase"/>
    <property type="match status" value="1"/>
</dbReference>
<keyword evidence="3 7" id="KW-0378">Hydrolase</keyword>
<dbReference type="KEGG" id="kpie:N5580_18580"/>
<dbReference type="GO" id="GO:0016787">
    <property type="term" value="F:hydrolase activity"/>
    <property type="evidence" value="ECO:0007669"/>
    <property type="project" value="UniProtKB-KW"/>
</dbReference>
<protein>
    <submittedName>
        <fullName evidence="7">Hydrolase</fullName>
    </submittedName>
</protein>
<dbReference type="AlphaFoldDB" id="A0AAJ5QNC7"/>
<dbReference type="InterPro" id="IPR041526">
    <property type="entry name" value="DAPG_hydrolase"/>
</dbReference>
<geneLocation type="plasmid" evidence="7 8">
    <name>pGABEKP28_1</name>
</geneLocation>
<proteinExistence type="inferred from homology"/>
<organism evidence="7 8">
    <name type="scientific">Pantoea piersonii</name>
    <dbReference type="NCBI Taxonomy" id="2364647"/>
    <lineage>
        <taxon>Bacteria</taxon>
        <taxon>Pseudomonadati</taxon>
        <taxon>Pseudomonadota</taxon>
        <taxon>Gammaproteobacteria</taxon>
        <taxon>Enterobacterales</taxon>
        <taxon>Erwiniaceae</taxon>
        <taxon>Pantoea</taxon>
    </lineage>
</organism>
<evidence type="ECO:0000259" key="6">
    <source>
        <dbReference type="Pfam" id="PF18089"/>
    </source>
</evidence>
<evidence type="ECO:0000256" key="3">
    <source>
        <dbReference type="ARBA" id="ARBA00022801"/>
    </source>
</evidence>
<keyword evidence="8" id="KW-1185">Reference proteome</keyword>
<evidence type="ECO:0000256" key="1">
    <source>
        <dbReference type="ARBA" id="ARBA00001947"/>
    </source>
</evidence>
<dbReference type="EMBL" id="CP104759">
    <property type="protein sequence ID" value="WBG93092.1"/>
    <property type="molecule type" value="Genomic_DNA"/>
</dbReference>
<keyword evidence="2" id="KW-0479">Metal-binding</keyword>
<feature type="domain" description="DAPG hydrolase PhiG" evidence="6">
    <location>
        <begin position="11"/>
        <end position="219"/>
    </location>
</feature>
<evidence type="ECO:0000256" key="4">
    <source>
        <dbReference type="ARBA" id="ARBA00022833"/>
    </source>
</evidence>
<evidence type="ECO:0000313" key="7">
    <source>
        <dbReference type="EMBL" id="WBG93092.1"/>
    </source>
</evidence>
<evidence type="ECO:0000256" key="5">
    <source>
        <dbReference type="ARBA" id="ARBA00023459"/>
    </source>
</evidence>
<comment type="cofactor">
    <cofactor evidence="1">
        <name>Zn(2+)</name>
        <dbReference type="ChEBI" id="CHEBI:29105"/>
    </cofactor>
</comment>
<sequence length="233" mass="26189">MRINTDASWDLDRVDILLNPAPLRLEMGISRTADNRLVVAARTDMPGCSGKMLEWWFTYFHTTEHLKWWHPADHKAHYGWDDAWVEGKNFIGATVHAEEALAAVSPVSAKIKFHHPEDFFTAEKIQEARSKGWLSGAVCGCIGFGTDITLDESGDPLGGRMVHLVRDTSWGCVLRSRFILGENMAGKGESVEDEIGFGLLQHCHCEFTSLSKILPSLYYAENTGENVQPPEWW</sequence>
<reference evidence="7 8" key="1">
    <citation type="journal article" date="2022" name="J Glob Antimicrob Resist">
        <title>First complete genome of a multidrug resistant strain of the novel human pathogen Kalamiella piersonii (GABEKP28) identified in human saliva.</title>
        <authorList>
            <person name="McDonagh F."/>
            <person name="Singh N.K."/>
            <person name="Venkateswaran K."/>
            <person name="Lonappan A.M."/>
            <person name="Hallahan B."/>
            <person name="Tuohy A."/>
            <person name="Burke L."/>
            <person name="Kovarova A."/>
            <person name="Miliotis G."/>
        </authorList>
    </citation>
    <scope>NUCLEOTIDE SEQUENCE [LARGE SCALE GENOMIC DNA]</scope>
    <source>
        <strain evidence="7 8">GABEKP28</strain>
    </source>
</reference>
<dbReference type="GO" id="GO:0046872">
    <property type="term" value="F:metal ion binding"/>
    <property type="evidence" value="ECO:0007669"/>
    <property type="project" value="UniProtKB-KW"/>
</dbReference>
<evidence type="ECO:0000313" key="8">
    <source>
        <dbReference type="Proteomes" id="UP001211544"/>
    </source>
</evidence>